<dbReference type="GO" id="GO:0006431">
    <property type="term" value="P:methionyl-tRNA aminoacylation"/>
    <property type="evidence" value="ECO:0007669"/>
    <property type="project" value="InterPro"/>
</dbReference>
<evidence type="ECO:0000259" key="10">
    <source>
        <dbReference type="Pfam" id="PF09334"/>
    </source>
</evidence>
<keyword evidence="4 9" id="KW-0067">ATP-binding</keyword>
<evidence type="ECO:0000256" key="2">
    <source>
        <dbReference type="ARBA" id="ARBA00022598"/>
    </source>
</evidence>
<feature type="domain" description="Methionyl/Leucyl tRNA synthetase" evidence="10">
    <location>
        <begin position="10"/>
        <end position="368"/>
    </location>
</feature>
<evidence type="ECO:0000313" key="11">
    <source>
        <dbReference type="EMBL" id="GMT32775.1"/>
    </source>
</evidence>
<evidence type="ECO:0000256" key="8">
    <source>
        <dbReference type="ARBA" id="ARBA00030331"/>
    </source>
</evidence>
<dbReference type="SUPFAM" id="SSF47323">
    <property type="entry name" value="Anticodon-binding domain of a subclass of class I aminoacyl-tRNA synthetases"/>
    <property type="match status" value="1"/>
</dbReference>
<dbReference type="GO" id="GO:0004825">
    <property type="term" value="F:methionine-tRNA ligase activity"/>
    <property type="evidence" value="ECO:0007669"/>
    <property type="project" value="UniProtKB-EC"/>
</dbReference>
<evidence type="ECO:0000256" key="5">
    <source>
        <dbReference type="ARBA" id="ARBA00022917"/>
    </source>
</evidence>
<evidence type="ECO:0000256" key="1">
    <source>
        <dbReference type="ARBA" id="ARBA00012838"/>
    </source>
</evidence>
<keyword evidence="2 9" id="KW-0436">Ligase</keyword>
<dbReference type="InterPro" id="IPR009080">
    <property type="entry name" value="tRNAsynth_Ia_anticodon-bd"/>
</dbReference>
<dbReference type="InterPro" id="IPR014729">
    <property type="entry name" value="Rossmann-like_a/b/a_fold"/>
</dbReference>
<evidence type="ECO:0000256" key="9">
    <source>
        <dbReference type="RuleBase" id="RU363039"/>
    </source>
</evidence>
<evidence type="ECO:0000313" key="12">
    <source>
        <dbReference type="Proteomes" id="UP001432322"/>
    </source>
</evidence>
<dbReference type="CDD" id="cd00814">
    <property type="entry name" value="MetRS_core"/>
    <property type="match status" value="1"/>
</dbReference>
<dbReference type="Pfam" id="PF09334">
    <property type="entry name" value="tRNA-synt_1g"/>
    <property type="match status" value="1"/>
</dbReference>
<keyword evidence="6 9" id="KW-0030">Aminoacyl-tRNA synthetase</keyword>
<dbReference type="InterPro" id="IPR023457">
    <property type="entry name" value="Met-tRNA_synth_2"/>
</dbReference>
<dbReference type="EMBL" id="BTSY01000006">
    <property type="protein sequence ID" value="GMT32775.1"/>
    <property type="molecule type" value="Genomic_DNA"/>
</dbReference>
<dbReference type="EC" id="6.1.1.10" evidence="1"/>
<dbReference type="InterPro" id="IPR015413">
    <property type="entry name" value="Methionyl/Leucyl_tRNA_Synth"/>
</dbReference>
<dbReference type="SUPFAM" id="SSF52374">
    <property type="entry name" value="Nucleotidylyl transferase"/>
    <property type="match status" value="1"/>
</dbReference>
<sequence length="543" mass="61844">ITNLRQASSFITTPIFYANGPPHIGHLYTAIIGDASHRWNQLNEPQSEHFFSTGTDEHGSKIAKTAREKGMTSIQLCDQVSASFKHLFKEFDIHTSDYIRTTEKRHRECVEVMWKRLEASNCIEKAGYSGWYSTTDECFYQDGDIEDSADGKGKIAKETRSIVEWHEEENYMFKLDLFHEKIRTWMTKNDVIRPKHYLPVALRYIEAETRLSISRDSSRLSWGIPVPGDSSQTIYVWLDALCNYLTVRGFPDCMKDSSWPPTTQIIGKDILKFHAVYWPAFLFAAGLDPPTKLFVHGHWLVDGSKMSKSVGNVIEPLKMSELLSKEGLRYFLLKQGVPHDDSNFAVLKAINVINADLINNIGNLVSRACASKMNVDQLYPYVDTVELHDGISQSANPLIAQMNELREKVAPHYDQMLFYKGIEDIMTLSKHTNAFFQVHAPWKMNQGAKLSTVLYVTYEATRIISLMMQPITPKLSDFCLSRLGISSDYRNLETATFGGGPKMDQVGRSLGEDQGVYMDRIEVPKEKVQVKPKKEKKKNKKAE</sequence>
<dbReference type="NCBIfam" id="TIGR00398">
    <property type="entry name" value="metG"/>
    <property type="match status" value="1"/>
</dbReference>
<dbReference type="Gene3D" id="3.40.50.620">
    <property type="entry name" value="HUPs"/>
    <property type="match status" value="1"/>
</dbReference>
<name>A0AAV5WQI2_9BILA</name>
<evidence type="ECO:0000256" key="3">
    <source>
        <dbReference type="ARBA" id="ARBA00022741"/>
    </source>
</evidence>
<dbReference type="AlphaFoldDB" id="A0AAV5WQI2"/>
<keyword evidence="3 9" id="KW-0547">Nucleotide-binding</keyword>
<evidence type="ECO:0000256" key="4">
    <source>
        <dbReference type="ARBA" id="ARBA00022840"/>
    </source>
</evidence>
<comment type="similarity">
    <text evidence="9">Belongs to the class-I aminoacyl-tRNA synthetase family.</text>
</comment>
<evidence type="ECO:0000256" key="7">
    <source>
        <dbReference type="ARBA" id="ARBA00026124"/>
    </source>
</evidence>
<dbReference type="PANTHER" id="PTHR43326">
    <property type="entry name" value="METHIONYL-TRNA SYNTHETASE"/>
    <property type="match status" value="1"/>
</dbReference>
<accession>A0AAV5WQI2</accession>
<gene>
    <name evidence="11" type="ORF">PFISCL1PPCAC_24072</name>
</gene>
<dbReference type="InterPro" id="IPR041872">
    <property type="entry name" value="Anticodon_Met"/>
</dbReference>
<dbReference type="Gene3D" id="1.10.730.10">
    <property type="entry name" value="Isoleucyl-tRNA Synthetase, Domain 1"/>
    <property type="match status" value="1"/>
</dbReference>
<protein>
    <recommendedName>
        <fullName evidence="7">Methionine--tRNA ligase, mitochondrial</fullName>
        <ecNumber evidence="1">6.1.1.10</ecNumber>
    </recommendedName>
    <alternativeName>
        <fullName evidence="8">Mitochondrial methionyl-tRNA synthetase</fullName>
    </alternativeName>
</protein>
<dbReference type="GO" id="GO:0005524">
    <property type="term" value="F:ATP binding"/>
    <property type="evidence" value="ECO:0007669"/>
    <property type="project" value="UniProtKB-KW"/>
</dbReference>
<dbReference type="PANTHER" id="PTHR43326:SF1">
    <property type="entry name" value="METHIONINE--TRNA LIGASE, MITOCHONDRIAL"/>
    <property type="match status" value="1"/>
</dbReference>
<dbReference type="InterPro" id="IPR033911">
    <property type="entry name" value="MetRS_core"/>
</dbReference>
<keyword evidence="5 9" id="KW-0648">Protein biosynthesis</keyword>
<keyword evidence="12" id="KW-1185">Reference proteome</keyword>
<dbReference type="Gene3D" id="2.170.220.10">
    <property type="match status" value="1"/>
</dbReference>
<organism evidence="11 12">
    <name type="scientific">Pristionchus fissidentatus</name>
    <dbReference type="NCBI Taxonomy" id="1538716"/>
    <lineage>
        <taxon>Eukaryota</taxon>
        <taxon>Metazoa</taxon>
        <taxon>Ecdysozoa</taxon>
        <taxon>Nematoda</taxon>
        <taxon>Chromadorea</taxon>
        <taxon>Rhabditida</taxon>
        <taxon>Rhabditina</taxon>
        <taxon>Diplogasteromorpha</taxon>
        <taxon>Diplogasteroidea</taxon>
        <taxon>Neodiplogasteridae</taxon>
        <taxon>Pristionchus</taxon>
    </lineage>
</organism>
<feature type="non-terminal residue" evidence="11">
    <location>
        <position position="1"/>
    </location>
</feature>
<dbReference type="CDD" id="cd07957">
    <property type="entry name" value="Anticodon_Ia_Met"/>
    <property type="match status" value="1"/>
</dbReference>
<reference evidence="11" key="1">
    <citation type="submission" date="2023-10" db="EMBL/GenBank/DDBJ databases">
        <title>Genome assembly of Pristionchus species.</title>
        <authorList>
            <person name="Yoshida K."/>
            <person name="Sommer R.J."/>
        </authorList>
    </citation>
    <scope>NUCLEOTIDE SEQUENCE</scope>
    <source>
        <strain evidence="11">RS5133</strain>
    </source>
</reference>
<proteinExistence type="inferred from homology"/>
<dbReference type="PRINTS" id="PR01041">
    <property type="entry name" value="TRNASYNTHMET"/>
</dbReference>
<evidence type="ECO:0000256" key="6">
    <source>
        <dbReference type="ARBA" id="ARBA00023146"/>
    </source>
</evidence>
<dbReference type="Proteomes" id="UP001432322">
    <property type="component" value="Unassembled WGS sequence"/>
</dbReference>
<dbReference type="InterPro" id="IPR014758">
    <property type="entry name" value="Met-tRNA_synth"/>
</dbReference>
<comment type="caution">
    <text evidence="11">The sequence shown here is derived from an EMBL/GenBank/DDBJ whole genome shotgun (WGS) entry which is preliminary data.</text>
</comment>